<dbReference type="RefSeq" id="WP_305107613.1">
    <property type="nucleotide sequence ID" value="NZ_JAUTWS010000057.1"/>
</dbReference>
<dbReference type="EMBL" id="JAUTWS010000057">
    <property type="protein sequence ID" value="MDO9712758.1"/>
    <property type="molecule type" value="Genomic_DNA"/>
</dbReference>
<accession>A0ABT9E992</accession>
<protein>
    <submittedName>
        <fullName evidence="1">Nuclear transport factor 2 family protein</fullName>
    </submittedName>
</protein>
<name>A0ABT9E992_9PROT</name>
<keyword evidence="2" id="KW-1185">Reference proteome</keyword>
<dbReference type="InterPro" id="IPR009959">
    <property type="entry name" value="Cyclase_SnoaL-like"/>
</dbReference>
<dbReference type="Gene3D" id="3.10.450.50">
    <property type="match status" value="1"/>
</dbReference>
<dbReference type="Pfam" id="PF07366">
    <property type="entry name" value="SnoaL"/>
    <property type="match status" value="1"/>
</dbReference>
<comment type="caution">
    <text evidence="1">The sequence shown here is derived from an EMBL/GenBank/DDBJ whole genome shotgun (WGS) entry which is preliminary data.</text>
</comment>
<evidence type="ECO:0000313" key="2">
    <source>
        <dbReference type="Proteomes" id="UP001243009"/>
    </source>
</evidence>
<gene>
    <name evidence="1" type="ORF">Q7A36_30775</name>
</gene>
<sequence>MSSIVEVAQNFFKACDTGKGWEVCSAYCTPAATFTAQAEPLANLRTLQEYTNWMNWLMKVLPDGHYVVKSFAVDEGRQNVSVFGVFSGTHTGKDEPCPPTGKTTHTDYVYVIEFAGDKIRHMTKIWNAGWAMKELGWG</sequence>
<reference evidence="1 2" key="1">
    <citation type="submission" date="2023-08" db="EMBL/GenBank/DDBJ databases">
        <title>The draft genome sequence of Paracraurococcus sp. LOR1-02.</title>
        <authorList>
            <person name="Kingkaew E."/>
            <person name="Tanasupawat S."/>
        </authorList>
    </citation>
    <scope>NUCLEOTIDE SEQUENCE [LARGE SCALE GENOMIC DNA]</scope>
    <source>
        <strain evidence="1 2">LOR1-02</strain>
    </source>
</reference>
<dbReference type="Proteomes" id="UP001243009">
    <property type="component" value="Unassembled WGS sequence"/>
</dbReference>
<organism evidence="1 2">
    <name type="scientific">Paracraurococcus lichenis</name>
    <dbReference type="NCBI Taxonomy" id="3064888"/>
    <lineage>
        <taxon>Bacteria</taxon>
        <taxon>Pseudomonadati</taxon>
        <taxon>Pseudomonadota</taxon>
        <taxon>Alphaproteobacteria</taxon>
        <taxon>Acetobacterales</taxon>
        <taxon>Roseomonadaceae</taxon>
        <taxon>Paracraurococcus</taxon>
    </lineage>
</organism>
<evidence type="ECO:0000313" key="1">
    <source>
        <dbReference type="EMBL" id="MDO9712758.1"/>
    </source>
</evidence>
<proteinExistence type="predicted"/>
<dbReference type="SUPFAM" id="SSF54427">
    <property type="entry name" value="NTF2-like"/>
    <property type="match status" value="1"/>
</dbReference>
<dbReference type="InterPro" id="IPR032710">
    <property type="entry name" value="NTF2-like_dom_sf"/>
</dbReference>